<reference evidence="1" key="2">
    <citation type="submission" date="2022-01" db="EMBL/GenBank/DDBJ databases">
        <authorList>
            <person name="Yamashiro T."/>
            <person name="Shiraishi A."/>
            <person name="Satake H."/>
            <person name="Nakayama K."/>
        </authorList>
    </citation>
    <scope>NUCLEOTIDE SEQUENCE</scope>
</reference>
<reference evidence="1" key="1">
    <citation type="journal article" date="2022" name="Int. J. Mol. Sci.">
        <title>Draft Genome of Tanacetum Coccineum: Genomic Comparison of Closely Related Tanacetum-Family Plants.</title>
        <authorList>
            <person name="Yamashiro T."/>
            <person name="Shiraishi A."/>
            <person name="Nakayama K."/>
            <person name="Satake H."/>
        </authorList>
    </citation>
    <scope>NUCLEOTIDE SEQUENCE</scope>
</reference>
<gene>
    <name evidence="1" type="ORF">Tco_1016559</name>
</gene>
<dbReference type="Proteomes" id="UP001151760">
    <property type="component" value="Unassembled WGS sequence"/>
</dbReference>
<comment type="caution">
    <text evidence="1">The sequence shown here is derived from an EMBL/GenBank/DDBJ whole genome shotgun (WGS) entry which is preliminary data.</text>
</comment>
<name>A0ABQ5FPL2_9ASTR</name>
<dbReference type="EMBL" id="BQNB010017601">
    <property type="protein sequence ID" value="GJT65079.1"/>
    <property type="molecule type" value="Genomic_DNA"/>
</dbReference>
<organism evidence="1 2">
    <name type="scientific">Tanacetum coccineum</name>
    <dbReference type="NCBI Taxonomy" id="301880"/>
    <lineage>
        <taxon>Eukaryota</taxon>
        <taxon>Viridiplantae</taxon>
        <taxon>Streptophyta</taxon>
        <taxon>Embryophyta</taxon>
        <taxon>Tracheophyta</taxon>
        <taxon>Spermatophyta</taxon>
        <taxon>Magnoliopsida</taxon>
        <taxon>eudicotyledons</taxon>
        <taxon>Gunneridae</taxon>
        <taxon>Pentapetalae</taxon>
        <taxon>asterids</taxon>
        <taxon>campanulids</taxon>
        <taxon>Asterales</taxon>
        <taxon>Asteraceae</taxon>
        <taxon>Asteroideae</taxon>
        <taxon>Anthemideae</taxon>
        <taxon>Anthemidinae</taxon>
        <taxon>Tanacetum</taxon>
    </lineage>
</organism>
<sequence length="243" mass="27649">MEPTIHYSSPSRRKWNVKLSFADALLHMPKFVSTFKSLLSNKEKLFELASTLFKWRKLLGGVLNKLRRKTWSTRQIFIPCDFPGVDECLLFELTDEAFTFKVGHTSRYSRNYYDETVHQVNVIDVACEEYAQEVLGFSDSSTSGNPTPSDPIIASSSPSFTPFERGDFILEEIKACLSSDSIPPGIDDADFDPEGDIRLLEKYLTIDPIISSPSKELNFEEIKMIKSSIDDPPELELKDFRLS</sequence>
<protein>
    <recommendedName>
        <fullName evidence="3">Reverse transcriptase domain-containing protein</fullName>
    </recommendedName>
</protein>
<keyword evidence="2" id="KW-1185">Reference proteome</keyword>
<evidence type="ECO:0008006" key="3">
    <source>
        <dbReference type="Google" id="ProtNLM"/>
    </source>
</evidence>
<evidence type="ECO:0000313" key="1">
    <source>
        <dbReference type="EMBL" id="GJT65079.1"/>
    </source>
</evidence>
<proteinExistence type="predicted"/>
<accession>A0ABQ5FPL2</accession>
<evidence type="ECO:0000313" key="2">
    <source>
        <dbReference type="Proteomes" id="UP001151760"/>
    </source>
</evidence>